<name>A0A0P8ZRD4_PSEFL</name>
<proteinExistence type="predicted"/>
<comment type="caution">
    <text evidence="2">The sequence shown here is derived from an EMBL/GenBank/DDBJ whole genome shotgun (WGS) entry which is preliminary data.</text>
</comment>
<accession>A0A0P8ZRD4</accession>
<feature type="region of interest" description="Disordered" evidence="1">
    <location>
        <begin position="55"/>
        <end position="76"/>
    </location>
</feature>
<evidence type="ECO:0000313" key="3">
    <source>
        <dbReference type="Proteomes" id="UP000050349"/>
    </source>
</evidence>
<dbReference type="PATRIC" id="fig|294.162.peg.2476"/>
<dbReference type="EMBL" id="LJXB01000074">
    <property type="protein sequence ID" value="KPU59786.1"/>
    <property type="molecule type" value="Genomic_DNA"/>
</dbReference>
<organism evidence="2 3">
    <name type="scientific">Pseudomonas fluorescens</name>
    <dbReference type="NCBI Taxonomy" id="294"/>
    <lineage>
        <taxon>Bacteria</taxon>
        <taxon>Pseudomonadati</taxon>
        <taxon>Pseudomonadota</taxon>
        <taxon>Gammaproteobacteria</taxon>
        <taxon>Pseudomonadales</taxon>
        <taxon>Pseudomonadaceae</taxon>
        <taxon>Pseudomonas</taxon>
    </lineage>
</organism>
<gene>
    <name evidence="2" type="ORF">AN403_3676</name>
</gene>
<dbReference type="Proteomes" id="UP000050349">
    <property type="component" value="Unassembled WGS sequence"/>
</dbReference>
<evidence type="ECO:0000313" key="2">
    <source>
        <dbReference type="EMBL" id="KPU59786.1"/>
    </source>
</evidence>
<reference evidence="2 3" key="1">
    <citation type="submission" date="2015-09" db="EMBL/GenBank/DDBJ databases">
        <authorList>
            <person name="Jackson K.R."/>
            <person name="Lunt B.L."/>
            <person name="Fisher J.N.B."/>
            <person name="Gardner A.V."/>
            <person name="Bailey M.E."/>
            <person name="Deus L.M."/>
            <person name="Earl A.S."/>
            <person name="Gibby P.D."/>
            <person name="Hartmann K.A."/>
            <person name="Liu J.E."/>
            <person name="Manci A.M."/>
            <person name="Nielsen D.A."/>
            <person name="Solomon M.B."/>
            <person name="Breakwell D.P."/>
            <person name="Burnett S.H."/>
            <person name="Grose J.H."/>
        </authorList>
    </citation>
    <scope>NUCLEOTIDE SEQUENCE [LARGE SCALE GENOMIC DNA]</scope>
    <source>
        <strain evidence="2 3">S613</strain>
    </source>
</reference>
<protein>
    <submittedName>
        <fullName evidence="2">Uncharacterized protein</fullName>
    </submittedName>
</protein>
<dbReference type="AlphaFoldDB" id="A0A0P8ZRD4"/>
<feature type="compositionally biased region" description="Polar residues" evidence="1">
    <location>
        <begin position="55"/>
        <end position="69"/>
    </location>
</feature>
<evidence type="ECO:0000256" key="1">
    <source>
        <dbReference type="SAM" id="MobiDB-lite"/>
    </source>
</evidence>
<sequence>MESKATRLSRKFAFSLTSIASRARSYRGRKSGSAARFEVTTMSLRRSTLQIHLNSKKPYQNTMGSSRNAEISDPYK</sequence>